<name>A0A504YCT8_FASGI</name>
<accession>A0A504YCT8</accession>
<dbReference type="Proteomes" id="UP000316759">
    <property type="component" value="Unassembled WGS sequence"/>
</dbReference>
<protein>
    <submittedName>
        <fullName evidence="1">Uncharacterized protein</fullName>
    </submittedName>
</protein>
<organism evidence="1 2">
    <name type="scientific">Fasciola gigantica</name>
    <name type="common">Giant liver fluke</name>
    <dbReference type="NCBI Taxonomy" id="46835"/>
    <lineage>
        <taxon>Eukaryota</taxon>
        <taxon>Metazoa</taxon>
        <taxon>Spiralia</taxon>
        <taxon>Lophotrochozoa</taxon>
        <taxon>Platyhelminthes</taxon>
        <taxon>Trematoda</taxon>
        <taxon>Digenea</taxon>
        <taxon>Plagiorchiida</taxon>
        <taxon>Echinostomata</taxon>
        <taxon>Echinostomatoidea</taxon>
        <taxon>Fasciolidae</taxon>
        <taxon>Fasciola</taxon>
    </lineage>
</organism>
<gene>
    <name evidence="1" type="ORF">FGIG_07747</name>
</gene>
<keyword evidence="2" id="KW-1185">Reference proteome</keyword>
<dbReference type="AlphaFoldDB" id="A0A504YCT8"/>
<dbReference type="OrthoDB" id="6257039at2759"/>
<dbReference type="EMBL" id="SUNJ01011302">
    <property type="protein sequence ID" value="TPP58994.1"/>
    <property type="molecule type" value="Genomic_DNA"/>
</dbReference>
<evidence type="ECO:0000313" key="1">
    <source>
        <dbReference type="EMBL" id="TPP58994.1"/>
    </source>
</evidence>
<comment type="caution">
    <text evidence="1">The sequence shown here is derived from an EMBL/GenBank/DDBJ whole genome shotgun (WGS) entry which is preliminary data.</text>
</comment>
<proteinExistence type="predicted"/>
<sequence length="191" mass="21852">MAGCALHDPHANPLTLFSAHQLERLNPRRQREIKQLYVISLYDQSNTYPPSIDETETYATTLDADEWNTNCHLKFIPKYQLIAQLPRAPRNFMARLAPDCLEIGRINGYCKLRCKCPRTGSIPACNVSHCSTTKRAHLSDLYYSELGQKLQYSNIGSHCFLSENNGFDYIFQLWPCVLNGSRANRVLKLLN</sequence>
<evidence type="ECO:0000313" key="2">
    <source>
        <dbReference type="Proteomes" id="UP000316759"/>
    </source>
</evidence>
<reference evidence="1 2" key="1">
    <citation type="submission" date="2019-04" db="EMBL/GenBank/DDBJ databases">
        <title>Annotation for the trematode Fasciola gigantica.</title>
        <authorList>
            <person name="Choi Y.-J."/>
        </authorList>
    </citation>
    <scope>NUCLEOTIDE SEQUENCE [LARGE SCALE GENOMIC DNA]</scope>
    <source>
        <strain evidence="1">Uganda_cow_1</strain>
    </source>
</reference>